<gene>
    <name evidence="2" type="ORF">N47_G39640</name>
</gene>
<dbReference type="PANTHER" id="PTHR37694">
    <property type="entry name" value="SLR8022 PROTEIN"/>
    <property type="match status" value="1"/>
</dbReference>
<name>E1YDJ6_9BACT</name>
<accession>E1YDJ6</accession>
<dbReference type="InterPro" id="IPR011051">
    <property type="entry name" value="RmlC_Cupin_sf"/>
</dbReference>
<proteinExistence type="predicted"/>
<dbReference type="Gene3D" id="2.60.120.10">
    <property type="entry name" value="Jelly Rolls"/>
    <property type="match status" value="1"/>
</dbReference>
<dbReference type="AlphaFoldDB" id="E1YDJ6"/>
<dbReference type="InterPro" id="IPR014710">
    <property type="entry name" value="RmlC-like_jellyroll"/>
</dbReference>
<organism evidence="2">
    <name type="scientific">uncultured Desulfobacterium sp</name>
    <dbReference type="NCBI Taxonomy" id="201089"/>
    <lineage>
        <taxon>Bacteria</taxon>
        <taxon>Pseudomonadati</taxon>
        <taxon>Thermodesulfobacteriota</taxon>
        <taxon>Desulfobacteria</taxon>
        <taxon>Desulfobacterales</taxon>
        <taxon>Desulfobacteriaceae</taxon>
        <taxon>Desulfobacterium</taxon>
        <taxon>environmental samples</taxon>
    </lineage>
</organism>
<evidence type="ECO:0000313" key="2">
    <source>
        <dbReference type="EMBL" id="CBX28640.1"/>
    </source>
</evidence>
<dbReference type="EMBL" id="FR695868">
    <property type="protein sequence ID" value="CBX28640.1"/>
    <property type="molecule type" value="Genomic_DNA"/>
</dbReference>
<evidence type="ECO:0000259" key="1">
    <source>
        <dbReference type="Pfam" id="PF07883"/>
    </source>
</evidence>
<protein>
    <recommendedName>
        <fullName evidence="1">Cupin type-2 domain-containing protein</fullName>
    </recommendedName>
</protein>
<dbReference type="InterPro" id="IPR013096">
    <property type="entry name" value="Cupin_2"/>
</dbReference>
<reference evidence="2" key="1">
    <citation type="journal article" date="2011" name="Environ. Microbiol.">
        <title>Genomic insights into the metabolic potential of the polycyclic aromatic hydrocarbon degrading sulfate-reducing Deltaproteobacterium N47.</title>
        <authorList>
            <person name="Bergmann F."/>
            <person name="Selesi D."/>
            <person name="Weinmaier T."/>
            <person name="Tischler P."/>
            <person name="Rattei T."/>
            <person name="Meckenstock R.U."/>
        </authorList>
    </citation>
    <scope>NUCLEOTIDE SEQUENCE</scope>
</reference>
<dbReference type="SUPFAM" id="SSF51182">
    <property type="entry name" value="RmlC-like cupins"/>
    <property type="match status" value="1"/>
</dbReference>
<sequence length="101" mass="11174">MESKINEMINYQANAVVSKTLLEKKSGTITIFAFDKDQGLSEHSAPFDAVVQIIEGDAEIKISGEPHQLSEGEMIIMPANKPHALKAISRFKMILTMIKSQ</sequence>
<dbReference type="PANTHER" id="PTHR37694:SF1">
    <property type="entry name" value="SLR8022 PROTEIN"/>
    <property type="match status" value="1"/>
</dbReference>
<dbReference type="CDD" id="cd02230">
    <property type="entry name" value="cupin_HP0902-like"/>
    <property type="match status" value="1"/>
</dbReference>
<feature type="domain" description="Cupin type-2" evidence="1">
    <location>
        <begin position="41"/>
        <end position="96"/>
    </location>
</feature>
<dbReference type="Pfam" id="PF07883">
    <property type="entry name" value="Cupin_2"/>
    <property type="match status" value="1"/>
</dbReference>